<dbReference type="EMBL" id="MVDE01000032">
    <property type="protein sequence ID" value="PKQ62948.1"/>
    <property type="molecule type" value="Genomic_DNA"/>
</dbReference>
<keyword evidence="2" id="KW-1185">Reference proteome</keyword>
<dbReference type="Proteomes" id="UP000233618">
    <property type="component" value="Unassembled WGS sequence"/>
</dbReference>
<gene>
    <name evidence="1" type="ORF">BZG01_16850</name>
</gene>
<comment type="caution">
    <text evidence="1">The sequence shown here is derived from an EMBL/GenBank/DDBJ whole genome shotgun (WGS) entry which is preliminary data.</text>
</comment>
<sequence>MKRFRSLKDIEKERYRLYLEKELAGYKLEYFFRNTRTNFSAENFLENSVGNWIGRTIGRFIRKKTNP</sequence>
<dbReference type="RefSeq" id="WP_101311021.1">
    <property type="nucleotide sequence ID" value="NZ_MVDE01000032.1"/>
</dbReference>
<protein>
    <submittedName>
        <fullName evidence="1">Uncharacterized protein</fullName>
    </submittedName>
</protein>
<organism evidence="1 2">
    <name type="scientific">Labilibaculum manganireducens</name>
    <dbReference type="NCBI Taxonomy" id="1940525"/>
    <lineage>
        <taxon>Bacteria</taxon>
        <taxon>Pseudomonadati</taxon>
        <taxon>Bacteroidota</taxon>
        <taxon>Bacteroidia</taxon>
        <taxon>Marinilabiliales</taxon>
        <taxon>Marinifilaceae</taxon>
        <taxon>Labilibaculum</taxon>
    </lineage>
</organism>
<evidence type="ECO:0000313" key="2">
    <source>
        <dbReference type="Proteomes" id="UP000233618"/>
    </source>
</evidence>
<evidence type="ECO:0000313" key="1">
    <source>
        <dbReference type="EMBL" id="PKQ62948.1"/>
    </source>
</evidence>
<name>A0A2N3HY10_9BACT</name>
<reference evidence="1 2" key="1">
    <citation type="journal article" date="2017" name="Front. Microbiol.">
        <title>Labilibaculum manganireducens gen. nov., sp. nov. and Labilibaculum filiforme sp. nov., Novel Bacteroidetes Isolated from Subsurface Sediments of the Baltic Sea.</title>
        <authorList>
            <person name="Vandieken V."/>
            <person name="Marshall I.P."/>
            <person name="Niemann H."/>
            <person name="Engelen B."/>
            <person name="Cypionka H."/>
        </authorList>
    </citation>
    <scope>NUCLEOTIDE SEQUENCE [LARGE SCALE GENOMIC DNA]</scope>
    <source>
        <strain evidence="1 2">59.10-2M</strain>
    </source>
</reference>
<proteinExistence type="predicted"/>
<accession>A0A2N3HY10</accession>
<dbReference type="AlphaFoldDB" id="A0A2N3HY10"/>